<name>A0ABQ1Q978_9BACI</name>
<dbReference type="RefSeq" id="WP_188654590.1">
    <property type="nucleotide sequence ID" value="NZ_BMIN01000012.1"/>
</dbReference>
<feature type="transmembrane region" description="Helical" evidence="1">
    <location>
        <begin position="364"/>
        <end position="381"/>
    </location>
</feature>
<feature type="transmembrane region" description="Helical" evidence="1">
    <location>
        <begin position="39"/>
        <end position="60"/>
    </location>
</feature>
<evidence type="ECO:0000259" key="2">
    <source>
        <dbReference type="Pfam" id="PF09925"/>
    </source>
</evidence>
<feature type="transmembrane region" description="Helical" evidence="1">
    <location>
        <begin position="169"/>
        <end position="185"/>
    </location>
</feature>
<evidence type="ECO:0000313" key="3">
    <source>
        <dbReference type="EMBL" id="GGD17713.1"/>
    </source>
</evidence>
<evidence type="ECO:0000313" key="4">
    <source>
        <dbReference type="Proteomes" id="UP000642571"/>
    </source>
</evidence>
<feature type="transmembrane region" description="Helical" evidence="1">
    <location>
        <begin position="119"/>
        <end position="139"/>
    </location>
</feature>
<feature type="transmembrane region" description="Helical" evidence="1">
    <location>
        <begin position="94"/>
        <end position="113"/>
    </location>
</feature>
<keyword evidence="1" id="KW-1133">Transmembrane helix</keyword>
<dbReference type="InterPro" id="IPR018677">
    <property type="entry name" value="DUF2157"/>
</dbReference>
<feature type="transmembrane region" description="Helical" evidence="1">
    <location>
        <begin position="216"/>
        <end position="234"/>
    </location>
</feature>
<organism evidence="3 4">
    <name type="scientific">Pontibacillus salipaludis</name>
    <dbReference type="NCBI Taxonomy" id="1697394"/>
    <lineage>
        <taxon>Bacteria</taxon>
        <taxon>Bacillati</taxon>
        <taxon>Bacillota</taxon>
        <taxon>Bacilli</taxon>
        <taxon>Bacillales</taxon>
        <taxon>Bacillaceae</taxon>
        <taxon>Pontibacillus</taxon>
    </lineage>
</organism>
<feature type="transmembrane region" description="Helical" evidence="1">
    <location>
        <begin position="146"/>
        <end position="163"/>
    </location>
</feature>
<keyword evidence="4" id="KW-1185">Reference proteome</keyword>
<accession>A0ABQ1Q978</accession>
<feature type="transmembrane region" description="Helical" evidence="1">
    <location>
        <begin position="337"/>
        <end position="358"/>
    </location>
</feature>
<gene>
    <name evidence="3" type="ORF">GCM10011389_26850</name>
</gene>
<feature type="transmembrane region" description="Helical" evidence="1">
    <location>
        <begin position="66"/>
        <end position="82"/>
    </location>
</feature>
<protein>
    <recommendedName>
        <fullName evidence="2">DUF2157 domain-containing protein</fullName>
    </recommendedName>
</protein>
<feature type="transmembrane region" description="Helical" evidence="1">
    <location>
        <begin position="192"/>
        <end position="210"/>
    </location>
</feature>
<sequence>MKRSWLEKEGKAWVEEGIISKEQYDQLVAKYPNRNSKGLLTIFGGLFIGLGFLTFVASNWSLMPNILKMGILIVSLLGFYFFGDRAYQKGSRSLGTSFYAIGVLLFGAAMILTGQMYHYMAYSATTFFLWGVAASLVYGVRREQPLLYLTLAILTMGQLYSWMTYGESHLWIFLLFVIGGGFELVRLRRDFLALLFGFGYILQSLVFVFAGGHDYVWLLFLWLLLYVATTLSFFRFPSLQITSIGAAFLLKAIEVFLLDSWVMERLNVNVIFLIAHIIVAGLLVSLVKDRAIGILNLLLFLPVVYVGGDGGVIALILLYVVSIGYLVIGTKREAVGLVNFGTGAFLVSTLIAYVQLAWDFLNKSVFFFIGGVLLFGLSYVLNRERRRLSGNEKGGGGR</sequence>
<feature type="transmembrane region" description="Helical" evidence="1">
    <location>
        <begin position="268"/>
        <end position="284"/>
    </location>
</feature>
<feature type="transmembrane region" description="Helical" evidence="1">
    <location>
        <begin position="313"/>
        <end position="330"/>
    </location>
</feature>
<feature type="transmembrane region" description="Helical" evidence="1">
    <location>
        <begin position="241"/>
        <end position="262"/>
    </location>
</feature>
<comment type="caution">
    <text evidence="3">The sequence shown here is derived from an EMBL/GenBank/DDBJ whole genome shotgun (WGS) entry which is preliminary data.</text>
</comment>
<feature type="domain" description="DUF2157" evidence="2">
    <location>
        <begin position="12"/>
        <end position="146"/>
    </location>
</feature>
<dbReference type="Pfam" id="PF09925">
    <property type="entry name" value="DUF2157"/>
    <property type="match status" value="1"/>
</dbReference>
<reference evidence="4" key="1">
    <citation type="journal article" date="2019" name="Int. J. Syst. Evol. Microbiol.">
        <title>The Global Catalogue of Microorganisms (GCM) 10K type strain sequencing project: providing services to taxonomists for standard genome sequencing and annotation.</title>
        <authorList>
            <consortium name="The Broad Institute Genomics Platform"/>
            <consortium name="The Broad Institute Genome Sequencing Center for Infectious Disease"/>
            <person name="Wu L."/>
            <person name="Ma J."/>
        </authorList>
    </citation>
    <scope>NUCLEOTIDE SEQUENCE [LARGE SCALE GENOMIC DNA]</scope>
    <source>
        <strain evidence="4">CGMCC 1.15353</strain>
    </source>
</reference>
<dbReference type="Proteomes" id="UP000642571">
    <property type="component" value="Unassembled WGS sequence"/>
</dbReference>
<keyword evidence="1" id="KW-0812">Transmembrane</keyword>
<dbReference type="EMBL" id="BMIN01000012">
    <property type="protein sequence ID" value="GGD17713.1"/>
    <property type="molecule type" value="Genomic_DNA"/>
</dbReference>
<evidence type="ECO:0000256" key="1">
    <source>
        <dbReference type="SAM" id="Phobius"/>
    </source>
</evidence>
<proteinExistence type="predicted"/>
<keyword evidence="1" id="KW-0472">Membrane</keyword>
<feature type="transmembrane region" description="Helical" evidence="1">
    <location>
        <begin position="291"/>
        <end position="307"/>
    </location>
</feature>